<dbReference type="InterPro" id="IPR003439">
    <property type="entry name" value="ABC_transporter-like_ATP-bd"/>
</dbReference>
<feature type="domain" description="ABC transporter" evidence="5">
    <location>
        <begin position="7"/>
        <end position="234"/>
    </location>
</feature>
<dbReference type="Proteomes" id="UP000037267">
    <property type="component" value="Unassembled WGS sequence"/>
</dbReference>
<protein>
    <submittedName>
        <fullName evidence="6">ABC-type multidrug transport system, ATPase component</fullName>
    </submittedName>
</protein>
<dbReference type="EMBL" id="LGSS01000002">
    <property type="protein sequence ID" value="KNF09665.1"/>
    <property type="molecule type" value="Genomic_DNA"/>
</dbReference>
<keyword evidence="3" id="KW-0547">Nucleotide-binding</keyword>
<keyword evidence="7" id="KW-1185">Reference proteome</keyword>
<evidence type="ECO:0000256" key="2">
    <source>
        <dbReference type="ARBA" id="ARBA00022448"/>
    </source>
</evidence>
<name>A0A0L0WE20_GOTPU</name>
<comment type="similarity">
    <text evidence="1">Belongs to the ABC transporter superfamily.</text>
</comment>
<evidence type="ECO:0000313" key="7">
    <source>
        <dbReference type="Proteomes" id="UP000037267"/>
    </source>
</evidence>
<dbReference type="GO" id="GO:0005524">
    <property type="term" value="F:ATP binding"/>
    <property type="evidence" value="ECO:0007669"/>
    <property type="project" value="UniProtKB-KW"/>
</dbReference>
<dbReference type="SMART" id="SM00382">
    <property type="entry name" value="AAA"/>
    <property type="match status" value="1"/>
</dbReference>
<keyword evidence="4" id="KW-0067">ATP-binding</keyword>
<dbReference type="AlphaFoldDB" id="A0A0L0WE20"/>
<evidence type="ECO:0000256" key="3">
    <source>
        <dbReference type="ARBA" id="ARBA00022741"/>
    </source>
</evidence>
<dbReference type="PROSITE" id="PS50893">
    <property type="entry name" value="ABC_TRANSPORTER_2"/>
    <property type="match status" value="1"/>
</dbReference>
<dbReference type="Pfam" id="PF00005">
    <property type="entry name" value="ABC_tran"/>
    <property type="match status" value="1"/>
</dbReference>
<dbReference type="OrthoDB" id="2365508at2"/>
<comment type="caution">
    <text evidence="6">The sequence shown here is derived from an EMBL/GenBank/DDBJ whole genome shotgun (WGS) entry which is preliminary data.</text>
</comment>
<dbReference type="InterPro" id="IPR017871">
    <property type="entry name" value="ABC_transporter-like_CS"/>
</dbReference>
<evidence type="ECO:0000313" key="6">
    <source>
        <dbReference type="EMBL" id="KNF09665.1"/>
    </source>
</evidence>
<dbReference type="RefSeq" id="WP_050354058.1">
    <property type="nucleotide sequence ID" value="NZ_LGSS01000002.1"/>
</dbReference>
<evidence type="ECO:0000259" key="5">
    <source>
        <dbReference type="PROSITE" id="PS50893"/>
    </source>
</evidence>
<evidence type="ECO:0000256" key="1">
    <source>
        <dbReference type="ARBA" id="ARBA00005417"/>
    </source>
</evidence>
<reference evidence="7" key="1">
    <citation type="submission" date="2015-07" db="EMBL/GenBank/DDBJ databases">
        <title>Draft genome sequence of the purine-degrading Gottschalkia purinilyticum DSM 1384 (formerly Clostridium purinilyticum).</title>
        <authorList>
            <person name="Poehlein A."/>
            <person name="Schiel-Bengelsdorf B."/>
            <person name="Bengelsdorf F.R."/>
            <person name="Daniel R."/>
            <person name="Duerre P."/>
        </authorList>
    </citation>
    <scope>NUCLEOTIDE SEQUENCE [LARGE SCALE GENOMIC DNA]</scope>
    <source>
        <strain evidence="7">DSM 1384</strain>
    </source>
</reference>
<dbReference type="SUPFAM" id="SSF52540">
    <property type="entry name" value="P-loop containing nucleoside triphosphate hydrolases"/>
    <property type="match status" value="1"/>
</dbReference>
<accession>A0A0L0WE20</accession>
<sequence length="297" mass="33926">MNQKLTLDISNINKLIGKKHILNNISLRCESGKIFGLVGPNGCGKSSLFKVLSTLWNPTSGSIKINDLCLHKNKETLLPKIGAFIEMPNIYNDLSGKENLNILLKLYGIRNKDWYEFLLQEFDISNFMDKKVKTYSLGMRQKIGLIASLINNPDIVFLDEPTNSLDINTVHSVHNIINILKQNNKLVIVSSHILEELDSLVDKTFIMKSGRLIDTYAKHKDTSTYIEFNNKINLSELSLILDNIPFKEIDDFTIEINNKDINYVLKLLTQSDYTIKNISSNNDNLKSKFNELMEEQI</sequence>
<dbReference type="Gene3D" id="3.40.50.300">
    <property type="entry name" value="P-loop containing nucleotide triphosphate hydrolases"/>
    <property type="match status" value="1"/>
</dbReference>
<dbReference type="InterPro" id="IPR050763">
    <property type="entry name" value="ABC_transporter_ATP-binding"/>
</dbReference>
<dbReference type="PANTHER" id="PTHR42711:SF5">
    <property type="entry name" value="ABC TRANSPORTER ATP-BINDING PROTEIN NATA"/>
    <property type="match status" value="1"/>
</dbReference>
<dbReference type="InterPro" id="IPR027417">
    <property type="entry name" value="P-loop_NTPase"/>
</dbReference>
<dbReference type="STRING" id="1503.CLPU_2c01160"/>
<dbReference type="InterPro" id="IPR003593">
    <property type="entry name" value="AAA+_ATPase"/>
</dbReference>
<dbReference type="PROSITE" id="PS00211">
    <property type="entry name" value="ABC_TRANSPORTER_1"/>
    <property type="match status" value="1"/>
</dbReference>
<dbReference type="PANTHER" id="PTHR42711">
    <property type="entry name" value="ABC TRANSPORTER ATP-BINDING PROTEIN"/>
    <property type="match status" value="1"/>
</dbReference>
<evidence type="ECO:0000256" key="4">
    <source>
        <dbReference type="ARBA" id="ARBA00022840"/>
    </source>
</evidence>
<dbReference type="CDD" id="cd03230">
    <property type="entry name" value="ABC_DR_subfamily_A"/>
    <property type="match status" value="1"/>
</dbReference>
<dbReference type="GO" id="GO:0016887">
    <property type="term" value="F:ATP hydrolysis activity"/>
    <property type="evidence" value="ECO:0007669"/>
    <property type="project" value="InterPro"/>
</dbReference>
<organism evidence="6 7">
    <name type="scientific">Gottschalkia purinilytica</name>
    <name type="common">Clostridium purinilyticum</name>
    <dbReference type="NCBI Taxonomy" id="1503"/>
    <lineage>
        <taxon>Bacteria</taxon>
        <taxon>Bacillati</taxon>
        <taxon>Bacillota</taxon>
        <taxon>Tissierellia</taxon>
        <taxon>Tissierellales</taxon>
        <taxon>Gottschalkiaceae</taxon>
        <taxon>Gottschalkia</taxon>
    </lineage>
</organism>
<keyword evidence="2" id="KW-0813">Transport</keyword>
<proteinExistence type="inferred from homology"/>
<gene>
    <name evidence="6" type="ORF">CLPU_2c01160</name>
</gene>